<dbReference type="Proteomes" id="UP000054018">
    <property type="component" value="Unassembled WGS sequence"/>
</dbReference>
<dbReference type="EMBL" id="KN833891">
    <property type="protein sequence ID" value="KIK15430.1"/>
    <property type="molecule type" value="Genomic_DNA"/>
</dbReference>
<evidence type="ECO:0000313" key="3">
    <source>
        <dbReference type="Proteomes" id="UP000054018"/>
    </source>
</evidence>
<keyword evidence="3" id="KW-1185">Reference proteome</keyword>
<protein>
    <recommendedName>
        <fullName evidence="1">DUF6830 domain-containing protein</fullName>
    </recommendedName>
</protein>
<proteinExistence type="predicted"/>
<reference evidence="2 3" key="1">
    <citation type="submission" date="2014-04" db="EMBL/GenBank/DDBJ databases">
        <authorList>
            <consortium name="DOE Joint Genome Institute"/>
            <person name="Kuo A."/>
            <person name="Kohler A."/>
            <person name="Costa M.D."/>
            <person name="Nagy L.G."/>
            <person name="Floudas D."/>
            <person name="Copeland A."/>
            <person name="Barry K.W."/>
            <person name="Cichocki N."/>
            <person name="Veneault-Fourrey C."/>
            <person name="LaButti K."/>
            <person name="Lindquist E.A."/>
            <person name="Lipzen A."/>
            <person name="Lundell T."/>
            <person name="Morin E."/>
            <person name="Murat C."/>
            <person name="Sun H."/>
            <person name="Tunlid A."/>
            <person name="Henrissat B."/>
            <person name="Grigoriev I.V."/>
            <person name="Hibbett D.S."/>
            <person name="Martin F."/>
            <person name="Nordberg H.P."/>
            <person name="Cantor M.N."/>
            <person name="Hua S.X."/>
        </authorList>
    </citation>
    <scope>NUCLEOTIDE SEQUENCE [LARGE SCALE GENOMIC DNA]</scope>
    <source>
        <strain evidence="2 3">441</strain>
    </source>
</reference>
<feature type="domain" description="DUF6830" evidence="1">
    <location>
        <begin position="1"/>
        <end position="71"/>
    </location>
</feature>
<sequence length="180" mass="20336">SLPSDKIQIWTKVRIQVRNYHNPSMVEPTQTMNVTPPSQEHPCGLYDSAVFSPSVESDWPSQGLNGHMIVQLQLIFCMLGTDQYLTYGQCFHVIPPTGLMMDTAAIGLHILKCTKRNNGGQIGDILPLAHIRCPVHLIPCFGKIANPRLTTHTSHELSTEFWLNRYWNKQIFYCLLVCSA</sequence>
<accession>A0A0C9XSZ2</accession>
<organism evidence="2 3">
    <name type="scientific">Pisolithus microcarpus 441</name>
    <dbReference type="NCBI Taxonomy" id="765257"/>
    <lineage>
        <taxon>Eukaryota</taxon>
        <taxon>Fungi</taxon>
        <taxon>Dikarya</taxon>
        <taxon>Basidiomycota</taxon>
        <taxon>Agaricomycotina</taxon>
        <taxon>Agaricomycetes</taxon>
        <taxon>Agaricomycetidae</taxon>
        <taxon>Boletales</taxon>
        <taxon>Sclerodermatineae</taxon>
        <taxon>Pisolithaceae</taxon>
        <taxon>Pisolithus</taxon>
    </lineage>
</organism>
<gene>
    <name evidence="2" type="ORF">PISMIDRAFT_115180</name>
</gene>
<dbReference type="InterPro" id="IPR049233">
    <property type="entry name" value="DUF6830"/>
</dbReference>
<feature type="non-terminal residue" evidence="2">
    <location>
        <position position="1"/>
    </location>
</feature>
<dbReference type="AlphaFoldDB" id="A0A0C9XSZ2"/>
<dbReference type="Pfam" id="PF20722">
    <property type="entry name" value="DUF6830"/>
    <property type="match status" value="1"/>
</dbReference>
<dbReference type="OrthoDB" id="3232986at2759"/>
<dbReference type="HOGENOM" id="CLU_006344_9_0_1"/>
<evidence type="ECO:0000259" key="1">
    <source>
        <dbReference type="Pfam" id="PF20722"/>
    </source>
</evidence>
<evidence type="ECO:0000313" key="2">
    <source>
        <dbReference type="EMBL" id="KIK15430.1"/>
    </source>
</evidence>
<reference evidence="3" key="2">
    <citation type="submission" date="2015-01" db="EMBL/GenBank/DDBJ databases">
        <title>Evolutionary Origins and Diversification of the Mycorrhizal Mutualists.</title>
        <authorList>
            <consortium name="DOE Joint Genome Institute"/>
            <consortium name="Mycorrhizal Genomics Consortium"/>
            <person name="Kohler A."/>
            <person name="Kuo A."/>
            <person name="Nagy L.G."/>
            <person name="Floudas D."/>
            <person name="Copeland A."/>
            <person name="Barry K.W."/>
            <person name="Cichocki N."/>
            <person name="Veneault-Fourrey C."/>
            <person name="LaButti K."/>
            <person name="Lindquist E.A."/>
            <person name="Lipzen A."/>
            <person name="Lundell T."/>
            <person name="Morin E."/>
            <person name="Murat C."/>
            <person name="Riley R."/>
            <person name="Ohm R."/>
            <person name="Sun H."/>
            <person name="Tunlid A."/>
            <person name="Henrissat B."/>
            <person name="Grigoriev I.V."/>
            <person name="Hibbett D.S."/>
            <person name="Martin F."/>
        </authorList>
    </citation>
    <scope>NUCLEOTIDE SEQUENCE [LARGE SCALE GENOMIC DNA]</scope>
    <source>
        <strain evidence="3">441</strain>
    </source>
</reference>
<name>A0A0C9XSZ2_9AGAM</name>